<proteinExistence type="predicted"/>
<evidence type="ECO:0000256" key="1">
    <source>
        <dbReference type="SAM" id="Phobius"/>
    </source>
</evidence>
<evidence type="ECO:0000313" key="2">
    <source>
        <dbReference type="EMBL" id="HER40648.1"/>
    </source>
</evidence>
<feature type="non-terminal residue" evidence="2">
    <location>
        <position position="137"/>
    </location>
</feature>
<dbReference type="AlphaFoldDB" id="A0A7C2R1I6"/>
<organism evidence="2">
    <name type="scientific">Salinimicrobium catena</name>
    <dbReference type="NCBI Taxonomy" id="390640"/>
    <lineage>
        <taxon>Bacteria</taxon>
        <taxon>Pseudomonadati</taxon>
        <taxon>Bacteroidota</taxon>
        <taxon>Flavobacteriia</taxon>
        <taxon>Flavobacteriales</taxon>
        <taxon>Flavobacteriaceae</taxon>
        <taxon>Salinimicrobium</taxon>
    </lineage>
</organism>
<comment type="caution">
    <text evidence="2">The sequence shown here is derived from an EMBL/GenBank/DDBJ whole genome shotgun (WGS) entry which is preliminary data.</text>
</comment>
<feature type="transmembrane region" description="Helical" evidence="1">
    <location>
        <begin position="80"/>
        <end position="101"/>
    </location>
</feature>
<dbReference type="Proteomes" id="UP000885753">
    <property type="component" value="Unassembled WGS sequence"/>
</dbReference>
<feature type="transmembrane region" description="Helical" evidence="1">
    <location>
        <begin position="25"/>
        <end position="45"/>
    </location>
</feature>
<sequence>MRERIREVSEYLANYFIEKGLDEDIAHFLNMLINIAIVFILWYFIHYLTKRVLLTAFKRFTNKTKTTFDDFLVKSNFPRYVSNVLPLLLLILMVPIVFQSYPQLLKIFETLIDIYIIILLVLIARSLLRTTTNYLKR</sequence>
<keyword evidence="1" id="KW-1133">Transmembrane helix</keyword>
<protein>
    <submittedName>
        <fullName evidence="2">Mechanosensitive ion channel family protein</fullName>
    </submittedName>
</protein>
<gene>
    <name evidence="2" type="ORF">ENO10_05455</name>
</gene>
<keyword evidence="1" id="KW-0472">Membrane</keyword>
<keyword evidence="1" id="KW-0812">Transmembrane</keyword>
<reference evidence="2" key="1">
    <citation type="journal article" date="2020" name="mSystems">
        <title>Genome- and Community-Level Interaction Insights into Carbon Utilization and Element Cycling Functions of Hydrothermarchaeota in Hydrothermal Sediment.</title>
        <authorList>
            <person name="Zhou Z."/>
            <person name="Liu Y."/>
            <person name="Xu W."/>
            <person name="Pan J."/>
            <person name="Luo Z.H."/>
            <person name="Li M."/>
        </authorList>
    </citation>
    <scope>NUCLEOTIDE SEQUENCE [LARGE SCALE GENOMIC DNA]</scope>
    <source>
        <strain evidence="2">SpSt-1235</strain>
    </source>
</reference>
<feature type="transmembrane region" description="Helical" evidence="1">
    <location>
        <begin position="107"/>
        <end position="128"/>
    </location>
</feature>
<dbReference type="EMBL" id="DSEE01000401">
    <property type="protein sequence ID" value="HER40648.1"/>
    <property type="molecule type" value="Genomic_DNA"/>
</dbReference>
<name>A0A7C2R1I6_9FLAO</name>
<accession>A0A7C2R1I6</accession>